<accession>A0A419WRU2</accession>
<sequence length="165" mass="17471">MQLEKSSQRGEWSGSVPTAVDVRVLGLVVATAGLAASVNIPYGGVSFAIVAFVVLAAGGIGVHLLGERQLRRITDGLVERWVEAGGEIESVTRSSDGMRTEWTVHTARGDVVVGGVALAPITKLTIEWQGMDDTMDASDAEENLDRLADGLYTEIFEIGSATQRA</sequence>
<keyword evidence="1" id="KW-0812">Transmembrane</keyword>
<name>A0A419WRU2_9EURY</name>
<evidence type="ECO:0000313" key="3">
    <source>
        <dbReference type="Proteomes" id="UP000283805"/>
    </source>
</evidence>
<evidence type="ECO:0000313" key="2">
    <source>
        <dbReference type="EMBL" id="RKD98221.1"/>
    </source>
</evidence>
<keyword evidence="1" id="KW-0472">Membrane</keyword>
<feature type="transmembrane region" description="Helical" evidence="1">
    <location>
        <begin position="20"/>
        <end position="38"/>
    </location>
</feature>
<dbReference type="AlphaFoldDB" id="A0A419WRU2"/>
<proteinExistence type="predicted"/>
<keyword evidence="3" id="KW-1185">Reference proteome</keyword>
<gene>
    <name evidence="2" type="ORF">ATJ93_1226</name>
</gene>
<dbReference type="RefSeq" id="WP_120243667.1">
    <property type="nucleotide sequence ID" value="NZ_RAPO01000001.1"/>
</dbReference>
<dbReference type="Proteomes" id="UP000283805">
    <property type="component" value="Unassembled WGS sequence"/>
</dbReference>
<dbReference type="OrthoDB" id="204383at2157"/>
<comment type="caution">
    <text evidence="2">The sequence shown here is derived from an EMBL/GenBank/DDBJ whole genome shotgun (WGS) entry which is preliminary data.</text>
</comment>
<dbReference type="EMBL" id="RAPO01000001">
    <property type="protein sequence ID" value="RKD98221.1"/>
    <property type="molecule type" value="Genomic_DNA"/>
</dbReference>
<keyword evidence="1" id="KW-1133">Transmembrane helix</keyword>
<organism evidence="2 3">
    <name type="scientific">Halopiger aswanensis</name>
    <dbReference type="NCBI Taxonomy" id="148449"/>
    <lineage>
        <taxon>Archaea</taxon>
        <taxon>Methanobacteriati</taxon>
        <taxon>Methanobacteriota</taxon>
        <taxon>Stenosarchaea group</taxon>
        <taxon>Halobacteria</taxon>
        <taxon>Halobacteriales</taxon>
        <taxon>Natrialbaceae</taxon>
        <taxon>Halopiger</taxon>
    </lineage>
</organism>
<feature type="transmembrane region" description="Helical" evidence="1">
    <location>
        <begin position="44"/>
        <end position="65"/>
    </location>
</feature>
<reference evidence="2 3" key="1">
    <citation type="submission" date="2018-09" db="EMBL/GenBank/DDBJ databases">
        <title>Genomic Encyclopedia of Archaeal and Bacterial Type Strains, Phase II (KMG-II): from individual species to whole genera.</title>
        <authorList>
            <person name="Goeker M."/>
        </authorList>
    </citation>
    <scope>NUCLEOTIDE SEQUENCE [LARGE SCALE GENOMIC DNA]</scope>
    <source>
        <strain evidence="2 3">DSM 13151</strain>
    </source>
</reference>
<evidence type="ECO:0000256" key="1">
    <source>
        <dbReference type="SAM" id="Phobius"/>
    </source>
</evidence>
<protein>
    <submittedName>
        <fullName evidence="2">Uncharacterized protein</fullName>
    </submittedName>
</protein>